<keyword evidence="1" id="KW-0812">Transmembrane</keyword>
<evidence type="ECO:0000313" key="2">
    <source>
        <dbReference type="EMBL" id="MDQ0516225.1"/>
    </source>
</evidence>
<reference evidence="2 3" key="1">
    <citation type="submission" date="2023-07" db="EMBL/GenBank/DDBJ databases">
        <title>Genomic Encyclopedia of Type Strains, Phase IV (KMG-IV): sequencing the most valuable type-strain genomes for metagenomic binning, comparative biology and taxonomic classification.</title>
        <authorList>
            <person name="Goeker M."/>
        </authorList>
    </citation>
    <scope>NUCLEOTIDE SEQUENCE [LARGE SCALE GENOMIC DNA]</scope>
    <source>
        <strain evidence="2 3">B1-1</strain>
    </source>
</reference>
<protein>
    <recommendedName>
        <fullName evidence="4">DUF3329 domain-containing protein</fullName>
    </recommendedName>
</protein>
<gene>
    <name evidence="2" type="ORF">QO015_001838</name>
</gene>
<proteinExistence type="predicted"/>
<comment type="caution">
    <text evidence="2">The sequence shown here is derived from an EMBL/GenBank/DDBJ whole genome shotgun (WGS) entry which is preliminary data.</text>
</comment>
<dbReference type="RefSeq" id="WP_266279873.1">
    <property type="nucleotide sequence ID" value="NZ_JAPKNF010000001.1"/>
</dbReference>
<keyword evidence="1" id="KW-1133">Transmembrane helix</keyword>
<evidence type="ECO:0008006" key="4">
    <source>
        <dbReference type="Google" id="ProtNLM"/>
    </source>
</evidence>
<feature type="transmembrane region" description="Helical" evidence="1">
    <location>
        <begin position="37"/>
        <end position="55"/>
    </location>
</feature>
<accession>A0ABU0M5X0</accession>
<name>A0ABU0M5X0_9HYPH</name>
<evidence type="ECO:0000256" key="1">
    <source>
        <dbReference type="SAM" id="Phobius"/>
    </source>
</evidence>
<sequence length="67" mass="7560">MHSNDRTFFAPLWRRILLVAIVAAWFAYEALVVGEQMWMVIVGGLLAYAVWTYLLRWDAAGKSGDAA</sequence>
<feature type="transmembrane region" description="Helical" evidence="1">
    <location>
        <begin position="12"/>
        <end position="31"/>
    </location>
</feature>
<keyword evidence="3" id="KW-1185">Reference proteome</keyword>
<keyword evidence="1" id="KW-0472">Membrane</keyword>
<organism evidence="2 3">
    <name type="scientific">Kaistia geumhonensis</name>
    <dbReference type="NCBI Taxonomy" id="410839"/>
    <lineage>
        <taxon>Bacteria</taxon>
        <taxon>Pseudomonadati</taxon>
        <taxon>Pseudomonadota</taxon>
        <taxon>Alphaproteobacteria</taxon>
        <taxon>Hyphomicrobiales</taxon>
        <taxon>Kaistiaceae</taxon>
        <taxon>Kaistia</taxon>
    </lineage>
</organism>
<evidence type="ECO:0000313" key="3">
    <source>
        <dbReference type="Proteomes" id="UP001223743"/>
    </source>
</evidence>
<dbReference type="EMBL" id="JAUSWJ010000001">
    <property type="protein sequence ID" value="MDQ0516225.1"/>
    <property type="molecule type" value="Genomic_DNA"/>
</dbReference>
<dbReference type="Proteomes" id="UP001223743">
    <property type="component" value="Unassembled WGS sequence"/>
</dbReference>